<protein>
    <submittedName>
        <fullName evidence="2">Uncharacterized protein</fullName>
    </submittedName>
</protein>
<keyword evidence="1" id="KW-0812">Transmembrane</keyword>
<keyword evidence="3" id="KW-1185">Reference proteome</keyword>
<gene>
    <name evidence="2" type="ORF">KS419_16155</name>
</gene>
<accession>A0ABS6JIP8</accession>
<evidence type="ECO:0000256" key="1">
    <source>
        <dbReference type="SAM" id="Phobius"/>
    </source>
</evidence>
<sequence>MIYRFFILFIGFGFAVIGGVSIVAYLNLLTVGYSIAEYLLFLVGRLELYLFLLGILLVWGMIYLPFKMK</sequence>
<keyword evidence="1" id="KW-0472">Membrane</keyword>
<evidence type="ECO:0000313" key="2">
    <source>
        <dbReference type="EMBL" id="MBU9713265.1"/>
    </source>
</evidence>
<feature type="transmembrane region" description="Helical" evidence="1">
    <location>
        <begin position="7"/>
        <end position="28"/>
    </location>
</feature>
<dbReference type="RefSeq" id="WP_217067424.1">
    <property type="nucleotide sequence ID" value="NZ_JAHQCS010000131.1"/>
</dbReference>
<comment type="caution">
    <text evidence="2">The sequence shown here is derived from an EMBL/GenBank/DDBJ whole genome shotgun (WGS) entry which is preliminary data.</text>
</comment>
<dbReference type="Proteomes" id="UP000784880">
    <property type="component" value="Unassembled WGS sequence"/>
</dbReference>
<dbReference type="InterPro" id="IPR058887">
    <property type="entry name" value="YuzI-like"/>
</dbReference>
<dbReference type="Pfam" id="PF26135">
    <property type="entry name" value="YuzI"/>
    <property type="match status" value="1"/>
</dbReference>
<evidence type="ECO:0000313" key="3">
    <source>
        <dbReference type="Proteomes" id="UP000784880"/>
    </source>
</evidence>
<reference evidence="2 3" key="1">
    <citation type="submission" date="2021-06" db="EMBL/GenBank/DDBJ databases">
        <title>Bacillus sp. RD4P76, an endophyte from a halophyte.</title>
        <authorList>
            <person name="Sun J.-Q."/>
        </authorList>
    </citation>
    <scope>NUCLEOTIDE SEQUENCE [LARGE SCALE GENOMIC DNA]</scope>
    <source>
        <strain evidence="2 3">CGMCC 1.15917</strain>
    </source>
</reference>
<feature type="transmembrane region" description="Helical" evidence="1">
    <location>
        <begin position="48"/>
        <end position="66"/>
    </location>
</feature>
<name>A0ABS6JIP8_9BACI</name>
<keyword evidence="1" id="KW-1133">Transmembrane helix</keyword>
<proteinExistence type="predicted"/>
<dbReference type="EMBL" id="JAHQCS010000131">
    <property type="protein sequence ID" value="MBU9713265.1"/>
    <property type="molecule type" value="Genomic_DNA"/>
</dbReference>
<organism evidence="2 3">
    <name type="scientific">Evansella tamaricis</name>
    <dbReference type="NCBI Taxonomy" id="2069301"/>
    <lineage>
        <taxon>Bacteria</taxon>
        <taxon>Bacillati</taxon>
        <taxon>Bacillota</taxon>
        <taxon>Bacilli</taxon>
        <taxon>Bacillales</taxon>
        <taxon>Bacillaceae</taxon>
        <taxon>Evansella</taxon>
    </lineage>
</organism>